<dbReference type="AlphaFoldDB" id="J9FCA4"/>
<protein>
    <submittedName>
        <fullName evidence="2">Uncharacterized protein</fullName>
    </submittedName>
</protein>
<organism evidence="2">
    <name type="scientific">gut metagenome</name>
    <dbReference type="NCBI Taxonomy" id="749906"/>
    <lineage>
        <taxon>unclassified sequences</taxon>
        <taxon>metagenomes</taxon>
        <taxon>organismal metagenomes</taxon>
    </lineage>
</organism>
<dbReference type="EMBL" id="AMCI01007503">
    <property type="protein sequence ID" value="EJW92516.1"/>
    <property type="molecule type" value="Genomic_DNA"/>
</dbReference>
<feature type="region of interest" description="Disordered" evidence="1">
    <location>
        <begin position="50"/>
        <end position="89"/>
    </location>
</feature>
<comment type="caution">
    <text evidence="2">The sequence shown here is derived from an EMBL/GenBank/DDBJ whole genome shotgun (WGS) entry which is preliminary data.</text>
</comment>
<sequence>MVHQTQWSDTHHFGHNLSRQYKYTHNQYESSHIAQYGDTLGREPSQINNITLQPSGCLPTKKDSHSQSYKRNNLLDDSIKQALHKSYTR</sequence>
<gene>
    <name evidence="2" type="ORF">EVA_19378</name>
</gene>
<evidence type="ECO:0000256" key="1">
    <source>
        <dbReference type="SAM" id="MobiDB-lite"/>
    </source>
</evidence>
<accession>J9FCA4</accession>
<name>J9FCA4_9ZZZZ</name>
<reference evidence="2" key="1">
    <citation type="journal article" date="2012" name="PLoS ONE">
        <title>Gene sets for utilization of primary and secondary nutrition supplies in the distal gut of endangered iberian lynx.</title>
        <authorList>
            <person name="Alcaide M."/>
            <person name="Messina E."/>
            <person name="Richter M."/>
            <person name="Bargiela R."/>
            <person name="Peplies J."/>
            <person name="Huws S.A."/>
            <person name="Newbold C.J."/>
            <person name="Golyshin P.N."/>
            <person name="Simon M.A."/>
            <person name="Lopez G."/>
            <person name="Yakimov M.M."/>
            <person name="Ferrer M."/>
        </authorList>
    </citation>
    <scope>NUCLEOTIDE SEQUENCE</scope>
</reference>
<proteinExistence type="predicted"/>
<evidence type="ECO:0000313" key="2">
    <source>
        <dbReference type="EMBL" id="EJW92516.1"/>
    </source>
</evidence>